<dbReference type="STRING" id="1367477.N288_11620"/>
<comment type="pathway">
    <text evidence="1 6">Amino-acid degradation; L-arginine degradation via ADI pathway; carbamoyl phosphate from L-arginine: step 1/2.</text>
</comment>
<evidence type="ECO:0000256" key="7">
    <source>
        <dbReference type="PIRSR" id="PIRSR006356-1"/>
    </source>
</evidence>
<evidence type="ECO:0000256" key="3">
    <source>
        <dbReference type="ARBA" id="ARBA00022503"/>
    </source>
</evidence>
<evidence type="ECO:0000256" key="4">
    <source>
        <dbReference type="ARBA" id="ARBA00022801"/>
    </source>
</evidence>
<comment type="similarity">
    <text evidence="2 6">Belongs to the arginine deiminase family.</text>
</comment>
<dbReference type="KEGG" id="bif:N288_11620"/>
<dbReference type="HAMAP" id="MF_00242">
    <property type="entry name" value="Arg_deiminase"/>
    <property type="match status" value="1"/>
</dbReference>
<dbReference type="AlphaFoldDB" id="U5LCE4"/>
<dbReference type="PIRSF" id="PIRSF006356">
    <property type="entry name" value="Arg_deiminase"/>
    <property type="match status" value="1"/>
</dbReference>
<dbReference type="GO" id="GO:0005737">
    <property type="term" value="C:cytoplasm"/>
    <property type="evidence" value="ECO:0007669"/>
    <property type="project" value="UniProtKB-SubCell"/>
</dbReference>
<evidence type="ECO:0000313" key="8">
    <source>
        <dbReference type="EMBL" id="AGX04232.1"/>
    </source>
</evidence>
<dbReference type="Gene3D" id="1.10.3930.10">
    <property type="entry name" value="Arginine deiminase"/>
    <property type="match status" value="1"/>
</dbReference>
<keyword evidence="4 6" id="KW-0378">Hydrolase</keyword>
<dbReference type="SUPFAM" id="SSF55909">
    <property type="entry name" value="Pentein"/>
    <property type="match status" value="1"/>
</dbReference>
<dbReference type="OrthoDB" id="9807502at2"/>
<keyword evidence="3 6" id="KW-0056">Arginine metabolism</keyword>
<organism evidence="8 9">
    <name type="scientific">Bacillus infantis NRRL B-14911</name>
    <dbReference type="NCBI Taxonomy" id="1367477"/>
    <lineage>
        <taxon>Bacteria</taxon>
        <taxon>Bacillati</taxon>
        <taxon>Bacillota</taxon>
        <taxon>Bacilli</taxon>
        <taxon>Bacillales</taxon>
        <taxon>Bacillaceae</taxon>
        <taxon>Bacillus</taxon>
    </lineage>
</organism>
<dbReference type="EC" id="3.5.3.6" evidence="6"/>
<dbReference type="Gene3D" id="3.75.10.10">
    <property type="entry name" value="L-arginine/glycine Amidinotransferase, Chain A"/>
    <property type="match status" value="1"/>
</dbReference>
<dbReference type="PANTHER" id="PTHR47271:SF2">
    <property type="entry name" value="ARGININE DEIMINASE"/>
    <property type="match status" value="1"/>
</dbReference>
<dbReference type="NCBIfam" id="NF002381">
    <property type="entry name" value="PRK01388.1"/>
    <property type="match status" value="1"/>
</dbReference>
<dbReference type="PRINTS" id="PR01466">
    <property type="entry name" value="ARGDEIMINASE"/>
</dbReference>
<evidence type="ECO:0000256" key="2">
    <source>
        <dbReference type="ARBA" id="ARBA00010206"/>
    </source>
</evidence>
<dbReference type="EMBL" id="CP006643">
    <property type="protein sequence ID" value="AGX04232.1"/>
    <property type="molecule type" value="Genomic_DNA"/>
</dbReference>
<proteinExistence type="inferred from homology"/>
<dbReference type="HOGENOM" id="CLU_052662_0_1_9"/>
<evidence type="ECO:0000256" key="6">
    <source>
        <dbReference type="HAMAP-Rule" id="MF_00242"/>
    </source>
</evidence>
<name>U5LCE4_9BACI</name>
<dbReference type="GO" id="GO:0016990">
    <property type="term" value="F:arginine deiminase activity"/>
    <property type="evidence" value="ECO:0007669"/>
    <property type="project" value="UniProtKB-UniRule"/>
</dbReference>
<dbReference type="UniPathway" id="UPA00254">
    <property type="reaction ID" value="UER00364"/>
</dbReference>
<dbReference type="NCBIfam" id="TIGR01078">
    <property type="entry name" value="arcA"/>
    <property type="match status" value="1"/>
</dbReference>
<gene>
    <name evidence="6" type="primary">arcA</name>
    <name evidence="8" type="ORF">N288_11620</name>
</gene>
<dbReference type="RefSeq" id="WP_009790902.1">
    <property type="nucleotide sequence ID" value="NC_022524.1"/>
</dbReference>
<dbReference type="InterPro" id="IPR003876">
    <property type="entry name" value="Arg_deiminase"/>
</dbReference>
<sequence>MKHPLHVTSEIGELKSVLLHRPGKEVENLTPQYLKRLLFDDIPYLPAIQKEHDYFAGVLSNRGIEVLYLDKLMTETLAQPEIHSRFTEQILMESQSNVNGSFEAVSEYLNSLPADELVRKVMAGVRKNEIDLKEKVHLHEIMADSYPFFLDPMPNLYFTRDPAAVIGKGITINNMNEPARRRESIFMDYIIKHHPRFKEHDIPVFFNRDEHYTLEGGDELVLSREVAAIGVSARTSAQGIEKLARELFARQEDIKKVVAVEIPKSRAFMHLDTVFTMIDHDKFTYHPAIESTDGKMKIYILEQGNSGDLKITEKDSLVETLKEVLNLPELVLLPCGGGDVIAAAREQWNDGSNTLAIAPGVVVTYDRNYVSNDMMRQNGIEVLEIMSSELSRGRGGPRCMSMPIVREEL</sequence>
<evidence type="ECO:0000256" key="1">
    <source>
        <dbReference type="ARBA" id="ARBA00005213"/>
    </source>
</evidence>
<comment type="subcellular location">
    <subcellularLocation>
        <location evidence="6">Cytoplasm</location>
    </subcellularLocation>
</comment>
<keyword evidence="6" id="KW-0963">Cytoplasm</keyword>
<dbReference type="Proteomes" id="UP000017805">
    <property type="component" value="Chromosome"/>
</dbReference>
<dbReference type="PANTHER" id="PTHR47271">
    <property type="entry name" value="ARGININE DEIMINASE"/>
    <property type="match status" value="1"/>
</dbReference>
<evidence type="ECO:0000313" key="9">
    <source>
        <dbReference type="Proteomes" id="UP000017805"/>
    </source>
</evidence>
<reference evidence="8 9" key="1">
    <citation type="submission" date="2013-07" db="EMBL/GenBank/DDBJ databases">
        <title>Complete genome sequence of Bacillus infantis NRRL B-14911 that has potential to induce cardiac disease by antigenic mimicry.</title>
        <authorList>
            <person name="Massilamany C."/>
            <person name="Smith T.P.L."/>
            <person name="Loy J.D."/>
            <person name="Barletta R."/>
            <person name="Reddy J."/>
        </authorList>
    </citation>
    <scope>NUCLEOTIDE SEQUENCE [LARGE SCALE GENOMIC DNA]</scope>
    <source>
        <strain evidence="8 9">NRRL B-14911</strain>
    </source>
</reference>
<evidence type="ECO:0000256" key="5">
    <source>
        <dbReference type="ARBA" id="ARBA00049429"/>
    </source>
</evidence>
<dbReference type="Pfam" id="PF02274">
    <property type="entry name" value="ADI"/>
    <property type="match status" value="1"/>
</dbReference>
<feature type="active site" description="Amidino-cysteine intermediate" evidence="6 7">
    <location>
        <position position="399"/>
    </location>
</feature>
<keyword evidence="9" id="KW-1185">Reference proteome</keyword>
<comment type="catalytic activity">
    <reaction evidence="5 6">
        <text>L-arginine + H2O = L-citrulline + NH4(+)</text>
        <dbReference type="Rhea" id="RHEA:19597"/>
        <dbReference type="ChEBI" id="CHEBI:15377"/>
        <dbReference type="ChEBI" id="CHEBI:28938"/>
        <dbReference type="ChEBI" id="CHEBI:32682"/>
        <dbReference type="ChEBI" id="CHEBI:57743"/>
        <dbReference type="EC" id="3.5.3.6"/>
    </reaction>
</comment>
<dbReference type="PATRIC" id="fig|1367477.3.peg.2261"/>
<accession>U5LCE4</accession>
<protein>
    <recommendedName>
        <fullName evidence="6">Arginine deiminase</fullName>
        <shortName evidence="6">ADI</shortName>
        <ecNumber evidence="6">3.5.3.6</ecNumber>
    </recommendedName>
    <alternativeName>
        <fullName evidence="6">Arginine dihydrolase</fullName>
        <shortName evidence="6">AD</shortName>
    </alternativeName>
</protein>
<dbReference type="GO" id="GO:0019546">
    <property type="term" value="P:L-arginine deiminase pathway"/>
    <property type="evidence" value="ECO:0007669"/>
    <property type="project" value="UniProtKB-UniRule"/>
</dbReference>